<protein>
    <recommendedName>
        <fullName evidence="3">DUF2007 domain-containing protein</fullName>
    </recommendedName>
</protein>
<evidence type="ECO:0000313" key="2">
    <source>
        <dbReference type="Proteomes" id="UP000602124"/>
    </source>
</evidence>
<reference evidence="1" key="1">
    <citation type="submission" date="2020-12" db="EMBL/GenBank/DDBJ databases">
        <title>Devosia sp. MSA67 isolated from Mo River.</title>
        <authorList>
            <person name="Ma F."/>
            <person name="Zi Z."/>
        </authorList>
    </citation>
    <scope>NUCLEOTIDE SEQUENCE</scope>
    <source>
        <strain evidence="1">MSA67</strain>
    </source>
</reference>
<keyword evidence="2" id="KW-1185">Reference proteome</keyword>
<evidence type="ECO:0008006" key="3">
    <source>
        <dbReference type="Google" id="ProtNLM"/>
    </source>
</evidence>
<name>A0A934IUX6_9HYPH</name>
<dbReference type="EMBL" id="JAEKMH010000001">
    <property type="protein sequence ID" value="MBJ3783223.1"/>
    <property type="molecule type" value="Genomic_DNA"/>
</dbReference>
<comment type="caution">
    <text evidence="1">The sequence shown here is derived from an EMBL/GenBank/DDBJ whole genome shotgun (WGS) entry which is preliminary data.</text>
</comment>
<proteinExistence type="predicted"/>
<dbReference type="RefSeq" id="WP_198874469.1">
    <property type="nucleotide sequence ID" value="NZ_JAEKMH010000001.1"/>
</dbReference>
<sequence>MKFAPIVQVRSRSAAQVLMVALRAHGFHPMEPREGGLPGVPNIFGPDGFVVEVPEDEVTDATLLATDLLKDMEASKT</sequence>
<organism evidence="1 2">
    <name type="scientific">Devosia sediminis</name>
    <dbReference type="NCBI Taxonomy" id="2798801"/>
    <lineage>
        <taxon>Bacteria</taxon>
        <taxon>Pseudomonadati</taxon>
        <taxon>Pseudomonadota</taxon>
        <taxon>Alphaproteobacteria</taxon>
        <taxon>Hyphomicrobiales</taxon>
        <taxon>Devosiaceae</taxon>
        <taxon>Devosia</taxon>
    </lineage>
</organism>
<gene>
    <name evidence="1" type="ORF">JEQ47_00705</name>
</gene>
<dbReference type="Proteomes" id="UP000602124">
    <property type="component" value="Unassembled WGS sequence"/>
</dbReference>
<accession>A0A934IUX6</accession>
<evidence type="ECO:0000313" key="1">
    <source>
        <dbReference type="EMBL" id="MBJ3783223.1"/>
    </source>
</evidence>
<dbReference type="AlphaFoldDB" id="A0A934IUX6"/>